<comment type="catalytic activity">
    <reaction evidence="2">
        <text>2 GTP = 3',3'-c-di-GMP + 2 diphosphate</text>
        <dbReference type="Rhea" id="RHEA:24898"/>
        <dbReference type="ChEBI" id="CHEBI:33019"/>
        <dbReference type="ChEBI" id="CHEBI:37565"/>
        <dbReference type="ChEBI" id="CHEBI:58805"/>
        <dbReference type="EC" id="2.7.7.65"/>
    </reaction>
</comment>
<dbReference type="STRING" id="1123755.SAMN05444714_1654"/>
<feature type="transmembrane region" description="Helical" evidence="3">
    <location>
        <begin position="12"/>
        <end position="34"/>
    </location>
</feature>
<accession>A0A1I6MEQ3</accession>
<dbReference type="InterPro" id="IPR043128">
    <property type="entry name" value="Rev_trsase/Diguanyl_cyclase"/>
</dbReference>
<evidence type="ECO:0000313" key="5">
    <source>
        <dbReference type="EMBL" id="SFS14131.1"/>
    </source>
</evidence>
<dbReference type="SUPFAM" id="SSF55073">
    <property type="entry name" value="Nucleotide cyclase"/>
    <property type="match status" value="1"/>
</dbReference>
<keyword evidence="3" id="KW-0472">Membrane</keyword>
<reference evidence="5 6" key="1">
    <citation type="submission" date="2016-10" db="EMBL/GenBank/DDBJ databases">
        <authorList>
            <person name="de Groot N.N."/>
        </authorList>
    </citation>
    <scope>NUCLEOTIDE SEQUENCE [LARGE SCALE GENOMIC DNA]</scope>
    <source>
        <strain evidence="5 6">DSM 29433</strain>
    </source>
</reference>
<dbReference type="InterPro" id="IPR000160">
    <property type="entry name" value="GGDEF_dom"/>
</dbReference>
<keyword evidence="3" id="KW-1133">Transmembrane helix</keyword>
<organism evidence="5 6">
    <name type="scientific">Yoonia litorea</name>
    <dbReference type="NCBI Taxonomy" id="1123755"/>
    <lineage>
        <taxon>Bacteria</taxon>
        <taxon>Pseudomonadati</taxon>
        <taxon>Pseudomonadota</taxon>
        <taxon>Alphaproteobacteria</taxon>
        <taxon>Rhodobacterales</taxon>
        <taxon>Paracoccaceae</taxon>
        <taxon>Yoonia</taxon>
    </lineage>
</organism>
<dbReference type="Pfam" id="PF00990">
    <property type="entry name" value="GGDEF"/>
    <property type="match status" value="1"/>
</dbReference>
<dbReference type="GO" id="GO:1902201">
    <property type="term" value="P:negative regulation of bacterial-type flagellum-dependent cell motility"/>
    <property type="evidence" value="ECO:0007669"/>
    <property type="project" value="TreeGrafter"/>
</dbReference>
<dbReference type="AlphaFoldDB" id="A0A1I6MEQ3"/>
<sequence length="252" mass="28519">MMAQIASWRAVTVAAMLMTLAAVVLSLALLLVLYDGQDRAELMVLSPVITTLVALPFSFFVWAQVRRNVLLKDELQQLVNRDRLTNVATRDFFFQQMRDAPGAYGTSLMIDIDEFKSVNDTYGHLAGDAVIARVARILCRNVRDRDIVCRFGGEEFIVFLHEQREESGFEIAERMRRTIEQDALEFNGTHLKVTVSIGGSLKESLEDVEVAIQEADNALYRAKNAGRNRTVFSNTRQEDAATRQIDLWERAD</sequence>
<feature type="domain" description="GGDEF" evidence="4">
    <location>
        <begin position="103"/>
        <end position="235"/>
    </location>
</feature>
<dbReference type="PANTHER" id="PTHR45138">
    <property type="entry name" value="REGULATORY COMPONENTS OF SENSORY TRANSDUCTION SYSTEM"/>
    <property type="match status" value="1"/>
</dbReference>
<dbReference type="EMBL" id="FOZM01000001">
    <property type="protein sequence ID" value="SFS14131.1"/>
    <property type="molecule type" value="Genomic_DNA"/>
</dbReference>
<dbReference type="SMART" id="SM00267">
    <property type="entry name" value="GGDEF"/>
    <property type="match status" value="1"/>
</dbReference>
<name>A0A1I6MEQ3_9RHOB</name>
<evidence type="ECO:0000259" key="4">
    <source>
        <dbReference type="PROSITE" id="PS50887"/>
    </source>
</evidence>
<dbReference type="InterPro" id="IPR050469">
    <property type="entry name" value="Diguanylate_Cyclase"/>
</dbReference>
<evidence type="ECO:0000256" key="2">
    <source>
        <dbReference type="ARBA" id="ARBA00034247"/>
    </source>
</evidence>
<keyword evidence="3" id="KW-0812">Transmembrane</keyword>
<dbReference type="Proteomes" id="UP000198926">
    <property type="component" value="Unassembled WGS sequence"/>
</dbReference>
<protein>
    <recommendedName>
        <fullName evidence="1">diguanylate cyclase</fullName>
        <ecNumber evidence="1">2.7.7.65</ecNumber>
    </recommendedName>
</protein>
<evidence type="ECO:0000313" key="6">
    <source>
        <dbReference type="Proteomes" id="UP000198926"/>
    </source>
</evidence>
<dbReference type="CDD" id="cd01949">
    <property type="entry name" value="GGDEF"/>
    <property type="match status" value="1"/>
</dbReference>
<proteinExistence type="predicted"/>
<dbReference type="OrthoDB" id="9812260at2"/>
<dbReference type="InterPro" id="IPR029787">
    <property type="entry name" value="Nucleotide_cyclase"/>
</dbReference>
<evidence type="ECO:0000256" key="3">
    <source>
        <dbReference type="SAM" id="Phobius"/>
    </source>
</evidence>
<dbReference type="PANTHER" id="PTHR45138:SF9">
    <property type="entry name" value="DIGUANYLATE CYCLASE DGCM-RELATED"/>
    <property type="match status" value="1"/>
</dbReference>
<dbReference type="Gene3D" id="3.30.70.270">
    <property type="match status" value="1"/>
</dbReference>
<dbReference type="GO" id="GO:0005886">
    <property type="term" value="C:plasma membrane"/>
    <property type="evidence" value="ECO:0007669"/>
    <property type="project" value="TreeGrafter"/>
</dbReference>
<dbReference type="GO" id="GO:0052621">
    <property type="term" value="F:diguanylate cyclase activity"/>
    <property type="evidence" value="ECO:0007669"/>
    <property type="project" value="UniProtKB-EC"/>
</dbReference>
<dbReference type="EC" id="2.7.7.65" evidence="1"/>
<dbReference type="GO" id="GO:0043709">
    <property type="term" value="P:cell adhesion involved in single-species biofilm formation"/>
    <property type="evidence" value="ECO:0007669"/>
    <property type="project" value="TreeGrafter"/>
</dbReference>
<dbReference type="RefSeq" id="WP_090206248.1">
    <property type="nucleotide sequence ID" value="NZ_FOZM01000001.1"/>
</dbReference>
<keyword evidence="6" id="KW-1185">Reference proteome</keyword>
<dbReference type="PROSITE" id="PS50887">
    <property type="entry name" value="GGDEF"/>
    <property type="match status" value="1"/>
</dbReference>
<dbReference type="FunFam" id="3.30.70.270:FF:000001">
    <property type="entry name" value="Diguanylate cyclase domain protein"/>
    <property type="match status" value="1"/>
</dbReference>
<gene>
    <name evidence="5" type="ORF">SAMN05444714_1654</name>
</gene>
<evidence type="ECO:0000256" key="1">
    <source>
        <dbReference type="ARBA" id="ARBA00012528"/>
    </source>
</evidence>
<feature type="transmembrane region" description="Helical" evidence="3">
    <location>
        <begin position="40"/>
        <end position="62"/>
    </location>
</feature>
<dbReference type="NCBIfam" id="TIGR00254">
    <property type="entry name" value="GGDEF"/>
    <property type="match status" value="1"/>
</dbReference>